<dbReference type="KEGG" id="palw:PSAL_008280"/>
<dbReference type="RefSeq" id="WP_119840014.1">
    <property type="nucleotide sequence ID" value="NZ_CP060436.1"/>
</dbReference>
<evidence type="ECO:0000313" key="1">
    <source>
        <dbReference type="EMBL" id="QPM89606.1"/>
    </source>
</evidence>
<dbReference type="EMBL" id="CP060436">
    <property type="protein sequence ID" value="QPM89606.1"/>
    <property type="molecule type" value="Genomic_DNA"/>
</dbReference>
<proteinExistence type="predicted"/>
<accession>A0A418SE31</accession>
<dbReference type="OrthoDB" id="7830101at2"/>
<dbReference type="AlphaFoldDB" id="A0A418SE31"/>
<organism evidence="1 2">
    <name type="scientific">Pseudooceanicola algae</name>
    <dbReference type="NCBI Taxonomy" id="1537215"/>
    <lineage>
        <taxon>Bacteria</taxon>
        <taxon>Pseudomonadati</taxon>
        <taxon>Pseudomonadota</taxon>
        <taxon>Alphaproteobacteria</taxon>
        <taxon>Rhodobacterales</taxon>
        <taxon>Paracoccaceae</taxon>
        <taxon>Pseudooceanicola</taxon>
    </lineage>
</organism>
<protein>
    <recommendedName>
        <fullName evidence="3">DUF2059 domain-containing protein</fullName>
    </recommendedName>
</protein>
<name>A0A418SE31_9RHOB</name>
<evidence type="ECO:0008006" key="3">
    <source>
        <dbReference type="Google" id="ProtNLM"/>
    </source>
</evidence>
<gene>
    <name evidence="1" type="ORF">PSAL_008280</name>
</gene>
<keyword evidence="2" id="KW-1185">Reference proteome</keyword>
<reference evidence="1 2" key="1">
    <citation type="submission" date="2020-08" db="EMBL/GenBank/DDBJ databases">
        <title>Genome sequence of Rhodobacteraceae bacterium Lw-13e.</title>
        <authorList>
            <person name="Poehlein A."/>
            <person name="Wolter L."/>
            <person name="Daniel R."/>
            <person name="Brinkhoff T."/>
        </authorList>
    </citation>
    <scope>NUCLEOTIDE SEQUENCE [LARGE SCALE GENOMIC DNA]</scope>
    <source>
        <strain evidence="1 2">Lw-13e</strain>
    </source>
</reference>
<dbReference type="Proteomes" id="UP000283786">
    <property type="component" value="Chromosome"/>
</dbReference>
<sequence length="309" mass="33579">MMIDRPLQTEAQLQAPRKAVATPLSAARDRARGMLASAVMALAAAVLLVANAFPARAASETEVRDFLQVTGFDVALAGITDSAASGPAMLGMEESDFVTTWRVLTREVFDEEVIKDMGVEMIRDTITDSDLAMASGFYGGELGKRLVEAENSAQTMDGEDSMTQSAAALEDLLDEGADDRIALLDRLNRAVSTTTDGDSAVVEVQYRFLSAARDAGVITFQVSDDQMRQMLLEQSRQIREANQSYALANAAFTYRDFTNDEIETYAEALEDPAMQRVYELMNAVQSEITANRFELVAAKLEGVAPSTDL</sequence>
<evidence type="ECO:0000313" key="2">
    <source>
        <dbReference type="Proteomes" id="UP000283786"/>
    </source>
</evidence>